<feature type="transmembrane region" description="Helical" evidence="1">
    <location>
        <begin position="346"/>
        <end position="367"/>
    </location>
</feature>
<keyword evidence="3" id="KW-0012">Acyltransferase</keyword>
<feature type="transmembrane region" description="Helical" evidence="1">
    <location>
        <begin position="212"/>
        <end position="229"/>
    </location>
</feature>
<dbReference type="PANTHER" id="PTHR23028">
    <property type="entry name" value="ACETYLTRANSFERASE"/>
    <property type="match status" value="1"/>
</dbReference>
<feature type="transmembrane region" description="Helical" evidence="1">
    <location>
        <begin position="308"/>
        <end position="326"/>
    </location>
</feature>
<dbReference type="InterPro" id="IPR002656">
    <property type="entry name" value="Acyl_transf_3_dom"/>
</dbReference>
<dbReference type="GO" id="GO:0016747">
    <property type="term" value="F:acyltransferase activity, transferring groups other than amino-acyl groups"/>
    <property type="evidence" value="ECO:0007669"/>
    <property type="project" value="InterPro"/>
</dbReference>
<evidence type="ECO:0000313" key="3">
    <source>
        <dbReference type="EMBL" id="SDH91967.1"/>
    </source>
</evidence>
<keyword evidence="1" id="KW-1133">Transmembrane helix</keyword>
<proteinExistence type="predicted"/>
<feature type="transmembrane region" description="Helical" evidence="1">
    <location>
        <begin position="283"/>
        <end position="301"/>
    </location>
</feature>
<keyword evidence="1" id="KW-0812">Transmembrane</keyword>
<feature type="transmembrane region" description="Helical" evidence="1">
    <location>
        <begin position="75"/>
        <end position="94"/>
    </location>
</feature>
<dbReference type="GO" id="GO:0016787">
    <property type="term" value="F:hydrolase activity"/>
    <property type="evidence" value="ECO:0007669"/>
    <property type="project" value="UniProtKB-KW"/>
</dbReference>
<feature type="transmembrane region" description="Helical" evidence="1">
    <location>
        <begin position="258"/>
        <end position="277"/>
    </location>
</feature>
<dbReference type="GO" id="GO:0000271">
    <property type="term" value="P:polysaccharide biosynthetic process"/>
    <property type="evidence" value="ECO:0007669"/>
    <property type="project" value="TreeGrafter"/>
</dbReference>
<dbReference type="EMBL" id="FNCN01000026">
    <property type="protein sequence ID" value="SDH91967.1"/>
    <property type="molecule type" value="Genomic_DNA"/>
</dbReference>
<dbReference type="GO" id="GO:0016020">
    <property type="term" value="C:membrane"/>
    <property type="evidence" value="ECO:0007669"/>
    <property type="project" value="TreeGrafter"/>
</dbReference>
<evidence type="ECO:0000256" key="1">
    <source>
        <dbReference type="SAM" id="Phobius"/>
    </source>
</evidence>
<feature type="transmembrane region" description="Helical" evidence="1">
    <location>
        <begin position="127"/>
        <end position="149"/>
    </location>
</feature>
<keyword evidence="3" id="KW-0808">Transferase</keyword>
<reference evidence="3 4" key="1">
    <citation type="submission" date="2016-10" db="EMBL/GenBank/DDBJ databases">
        <authorList>
            <person name="de Groot N.N."/>
        </authorList>
    </citation>
    <scope>NUCLEOTIDE SEQUENCE [LARGE SCALE GENOMIC DNA]</scope>
    <source>
        <strain evidence="3 4">CPCC 201354</strain>
    </source>
</reference>
<evidence type="ECO:0000313" key="4">
    <source>
        <dbReference type="Proteomes" id="UP000198923"/>
    </source>
</evidence>
<dbReference type="PANTHER" id="PTHR23028:SF131">
    <property type="entry name" value="BLR2367 PROTEIN"/>
    <property type="match status" value="1"/>
</dbReference>
<sequence>MAWLDALRGVAAVMVVVEHSFGILWYEARHPVKAVFETGWYGVMVFFLVSGYIIPASLERRGSVRAFWISRFFRLYPLFGVCLAGVALLMAAGWEVHIWWSDRLESLTLGHLTMLQNLLNMPNLVNVLWTLSYEMAFYLLVTAMFALGWHRRSTAAAVGFAAAAVLGAGVLPVALLSTGGSGRVLAVTLTVTALLVAGLAAVLAGSGAVRRAGAAVIGVTVVGLLAFNQTYPGPGLGLLVLATMFAGTVLYRAEKGEISWRQAGWVVLVPAAGLWLADGHSGFQAAIAAAWITFAAGMALRHRAVPQALAWLGLISYSLYLLHPLFLKGVELIWPDHRAAPLGLRLTALLGMMGLLIAVSALTWRFVEAPAQRLGKRLAART</sequence>
<keyword evidence="1" id="KW-0472">Membrane</keyword>
<keyword evidence="3" id="KW-0378">Hydrolase</keyword>
<feature type="domain" description="Acyltransferase 3" evidence="2">
    <location>
        <begin position="2"/>
        <end position="363"/>
    </location>
</feature>
<feature type="transmembrane region" description="Helical" evidence="1">
    <location>
        <begin position="156"/>
        <end position="178"/>
    </location>
</feature>
<feature type="transmembrane region" description="Helical" evidence="1">
    <location>
        <begin position="38"/>
        <end position="54"/>
    </location>
</feature>
<evidence type="ECO:0000259" key="2">
    <source>
        <dbReference type="Pfam" id="PF01757"/>
    </source>
</evidence>
<dbReference type="RefSeq" id="WP_176955616.1">
    <property type="nucleotide sequence ID" value="NZ_FNCN01000026.1"/>
</dbReference>
<dbReference type="STRING" id="504805.SAMN05421505_12667"/>
<dbReference type="Pfam" id="PF01757">
    <property type="entry name" value="Acyl_transf_3"/>
    <property type="match status" value="1"/>
</dbReference>
<feature type="transmembrane region" description="Helical" evidence="1">
    <location>
        <begin position="184"/>
        <end position="205"/>
    </location>
</feature>
<dbReference type="Proteomes" id="UP000198923">
    <property type="component" value="Unassembled WGS sequence"/>
</dbReference>
<feature type="transmembrane region" description="Helical" evidence="1">
    <location>
        <begin position="7"/>
        <end position="26"/>
    </location>
</feature>
<protein>
    <submittedName>
        <fullName evidence="3">Peptidoglycan/LPS O-acetylase OafA/YrhL, contains acyltransferase and SGNH-hydrolase domains</fullName>
    </submittedName>
</protein>
<gene>
    <name evidence="3" type="ORF">SAMN05421505_12667</name>
</gene>
<dbReference type="InterPro" id="IPR050879">
    <property type="entry name" value="Acyltransferase_3"/>
</dbReference>
<keyword evidence="4" id="KW-1185">Reference proteome</keyword>
<feature type="transmembrane region" description="Helical" evidence="1">
    <location>
        <begin position="235"/>
        <end position="251"/>
    </location>
</feature>
<name>A0A1G8GC75_9ACTN</name>
<organism evidence="3 4">
    <name type="scientific">Sinosporangium album</name>
    <dbReference type="NCBI Taxonomy" id="504805"/>
    <lineage>
        <taxon>Bacteria</taxon>
        <taxon>Bacillati</taxon>
        <taxon>Actinomycetota</taxon>
        <taxon>Actinomycetes</taxon>
        <taxon>Streptosporangiales</taxon>
        <taxon>Streptosporangiaceae</taxon>
        <taxon>Sinosporangium</taxon>
    </lineage>
</organism>
<dbReference type="AlphaFoldDB" id="A0A1G8GC75"/>
<accession>A0A1G8GC75</accession>